<dbReference type="InterPro" id="IPR014721">
    <property type="entry name" value="Ribsml_uS5_D2-typ_fold_subgr"/>
</dbReference>
<evidence type="ECO:0000256" key="2">
    <source>
        <dbReference type="ARBA" id="ARBA00022980"/>
    </source>
</evidence>
<dbReference type="Proteomes" id="UP000198287">
    <property type="component" value="Unassembled WGS sequence"/>
</dbReference>
<comment type="caution">
    <text evidence="5">The sequence shown here is derived from an EMBL/GenBank/DDBJ whole genome shotgun (WGS) entry which is preliminary data.</text>
</comment>
<evidence type="ECO:0008006" key="7">
    <source>
        <dbReference type="Google" id="ProtNLM"/>
    </source>
</evidence>
<comment type="similarity">
    <text evidence="1">Belongs to the universal ribosomal protein uS9 family.</text>
</comment>
<sequence length="413" mass="46627">MASSKVFFNIFLKTSTNTGQFLPSCGIIPKRIHTKTTLRAPPLPTELAPQSSDVDEAAEANGEGTDTISKAMHSYIQRAKEHQEFMDKEEKEFVFGRRHLANMMGKDPETFSQADINEAIRYLFPSGLFEPTARPMMRPPQEIYPKQKAAQFDMSGRPHHPFFYTANPNFFYLMHEMVSKINKMNASAGGLLVSDNNTNVAFAGSVWLPKHELEQRLMETLSDKQYTEWISCLERIAQHPEFEKELAFLKGYRKELTKQTKVDELPSVTLEPDGRKSCFIPVCMKKSARGEVKVTLPGTGRFNINNGQGLEYFTMTQSREVVLTPLQLAGWLGKVDVDAYVQGGTEFAEHQSYGGEASRAACLRWGISTAIAALGADAERLRLAGLLVRDHRQRERQKCGHDGARAKWTWKKR</sequence>
<dbReference type="GO" id="GO:0006412">
    <property type="term" value="P:translation"/>
    <property type="evidence" value="ECO:0007669"/>
    <property type="project" value="InterPro"/>
</dbReference>
<evidence type="ECO:0000313" key="5">
    <source>
        <dbReference type="EMBL" id="OXA50373.1"/>
    </source>
</evidence>
<evidence type="ECO:0000256" key="4">
    <source>
        <dbReference type="SAM" id="MobiDB-lite"/>
    </source>
</evidence>
<dbReference type="SUPFAM" id="SSF54211">
    <property type="entry name" value="Ribosomal protein S5 domain 2-like"/>
    <property type="match status" value="1"/>
</dbReference>
<accession>A0A226DYK2</accession>
<dbReference type="GO" id="GO:0003723">
    <property type="term" value="F:RNA binding"/>
    <property type="evidence" value="ECO:0007669"/>
    <property type="project" value="TreeGrafter"/>
</dbReference>
<organism evidence="5 6">
    <name type="scientific">Folsomia candida</name>
    <name type="common">Springtail</name>
    <dbReference type="NCBI Taxonomy" id="158441"/>
    <lineage>
        <taxon>Eukaryota</taxon>
        <taxon>Metazoa</taxon>
        <taxon>Ecdysozoa</taxon>
        <taxon>Arthropoda</taxon>
        <taxon>Hexapoda</taxon>
        <taxon>Collembola</taxon>
        <taxon>Entomobryomorpha</taxon>
        <taxon>Isotomoidea</taxon>
        <taxon>Isotomidae</taxon>
        <taxon>Proisotominae</taxon>
        <taxon>Folsomia</taxon>
    </lineage>
</organism>
<dbReference type="GO" id="GO:0003735">
    <property type="term" value="F:structural constituent of ribosome"/>
    <property type="evidence" value="ECO:0007669"/>
    <property type="project" value="InterPro"/>
</dbReference>
<dbReference type="OMA" id="HHFLFYT"/>
<keyword evidence="6" id="KW-1185">Reference proteome</keyword>
<dbReference type="OrthoDB" id="10254627at2759"/>
<reference evidence="5 6" key="1">
    <citation type="submission" date="2015-12" db="EMBL/GenBank/DDBJ databases">
        <title>The genome of Folsomia candida.</title>
        <authorList>
            <person name="Faddeeva A."/>
            <person name="Derks M.F."/>
            <person name="Anvar Y."/>
            <person name="Smit S."/>
            <person name="Van Straalen N."/>
            <person name="Roelofs D."/>
        </authorList>
    </citation>
    <scope>NUCLEOTIDE SEQUENCE [LARGE SCALE GENOMIC DNA]</scope>
    <source>
        <strain evidence="5 6">VU population</strain>
        <tissue evidence="5">Whole body</tissue>
    </source>
</reference>
<evidence type="ECO:0000256" key="1">
    <source>
        <dbReference type="ARBA" id="ARBA00005251"/>
    </source>
</evidence>
<dbReference type="Gene3D" id="3.30.230.10">
    <property type="match status" value="1"/>
</dbReference>
<proteinExistence type="inferred from homology"/>
<dbReference type="AlphaFoldDB" id="A0A226DYK2"/>
<gene>
    <name evidence="5" type="ORF">Fcan01_14745</name>
</gene>
<dbReference type="EMBL" id="LNIX01000009">
    <property type="protein sequence ID" value="OXA50373.1"/>
    <property type="molecule type" value="Genomic_DNA"/>
</dbReference>
<evidence type="ECO:0000256" key="3">
    <source>
        <dbReference type="ARBA" id="ARBA00023274"/>
    </source>
</evidence>
<keyword evidence="3" id="KW-0687">Ribonucleoprotein</keyword>
<feature type="region of interest" description="Disordered" evidence="4">
    <location>
        <begin position="41"/>
        <end position="62"/>
    </location>
</feature>
<keyword evidence="2" id="KW-0689">Ribosomal protein</keyword>
<dbReference type="GO" id="GO:0005763">
    <property type="term" value="C:mitochondrial small ribosomal subunit"/>
    <property type="evidence" value="ECO:0007669"/>
    <property type="project" value="TreeGrafter"/>
</dbReference>
<dbReference type="InterPro" id="IPR000754">
    <property type="entry name" value="Ribosomal_uS9"/>
</dbReference>
<dbReference type="Pfam" id="PF00380">
    <property type="entry name" value="Ribosomal_S9"/>
    <property type="match status" value="1"/>
</dbReference>
<dbReference type="PANTHER" id="PTHR21569">
    <property type="entry name" value="RIBOSOMAL PROTEIN S9"/>
    <property type="match status" value="1"/>
</dbReference>
<dbReference type="PANTHER" id="PTHR21569:SF1">
    <property type="entry name" value="SMALL RIBOSOMAL SUBUNIT PROTEIN US9M"/>
    <property type="match status" value="1"/>
</dbReference>
<protein>
    <recommendedName>
        <fullName evidence="7">28S ribosomal protein S9, mitochondrial</fullName>
    </recommendedName>
</protein>
<dbReference type="STRING" id="158441.A0A226DYK2"/>
<name>A0A226DYK2_FOLCA</name>
<dbReference type="InterPro" id="IPR020568">
    <property type="entry name" value="Ribosomal_Su5_D2-typ_SF"/>
</dbReference>
<evidence type="ECO:0000313" key="6">
    <source>
        <dbReference type="Proteomes" id="UP000198287"/>
    </source>
</evidence>